<dbReference type="SMART" id="SM00595">
    <property type="entry name" value="MADF"/>
    <property type="match status" value="1"/>
</dbReference>
<organism evidence="6 7">
    <name type="scientific">Pyrocoelia pectoralis</name>
    <dbReference type="NCBI Taxonomy" id="417401"/>
    <lineage>
        <taxon>Eukaryota</taxon>
        <taxon>Metazoa</taxon>
        <taxon>Ecdysozoa</taxon>
        <taxon>Arthropoda</taxon>
        <taxon>Hexapoda</taxon>
        <taxon>Insecta</taxon>
        <taxon>Pterygota</taxon>
        <taxon>Neoptera</taxon>
        <taxon>Endopterygota</taxon>
        <taxon>Coleoptera</taxon>
        <taxon>Polyphaga</taxon>
        <taxon>Elateriformia</taxon>
        <taxon>Elateroidea</taxon>
        <taxon>Lampyridae</taxon>
        <taxon>Lampyrinae</taxon>
        <taxon>Pyrocoelia</taxon>
    </lineage>
</organism>
<evidence type="ECO:0000259" key="3">
    <source>
        <dbReference type="PROSITE" id="PS50090"/>
    </source>
</evidence>
<dbReference type="EMBL" id="JAVRBK010000006">
    <property type="protein sequence ID" value="KAK5642345.1"/>
    <property type="molecule type" value="Genomic_DNA"/>
</dbReference>
<dbReference type="Proteomes" id="UP001329430">
    <property type="component" value="Chromosome 6"/>
</dbReference>
<evidence type="ECO:0000313" key="6">
    <source>
        <dbReference type="EMBL" id="KAK5642345.1"/>
    </source>
</evidence>
<evidence type="ECO:0008006" key="8">
    <source>
        <dbReference type="Google" id="ProtNLM"/>
    </source>
</evidence>
<comment type="subcellular location">
    <subcellularLocation>
        <location evidence="1">Nucleus</location>
    </subcellularLocation>
</comment>
<dbReference type="InterPro" id="IPR006578">
    <property type="entry name" value="MADF-dom"/>
</dbReference>
<accession>A0AAN7V5J6</accession>
<comment type="caution">
    <text evidence="6">The sequence shown here is derived from an EMBL/GenBank/DDBJ whole genome shotgun (WGS) entry which is preliminary data.</text>
</comment>
<feature type="domain" description="MADF" evidence="4">
    <location>
        <begin position="25"/>
        <end position="114"/>
    </location>
</feature>
<dbReference type="Gene3D" id="1.10.10.60">
    <property type="entry name" value="Homeodomain-like"/>
    <property type="match status" value="1"/>
</dbReference>
<dbReference type="GO" id="GO:0005667">
    <property type="term" value="C:transcription regulator complex"/>
    <property type="evidence" value="ECO:0007669"/>
    <property type="project" value="TreeGrafter"/>
</dbReference>
<protein>
    <recommendedName>
        <fullName evidence="8">Transcription factor Adf-1</fullName>
    </recommendedName>
</protein>
<evidence type="ECO:0000256" key="1">
    <source>
        <dbReference type="PROSITE-ProRule" id="PRU00371"/>
    </source>
</evidence>
<evidence type="ECO:0000259" key="4">
    <source>
        <dbReference type="PROSITE" id="PS51029"/>
    </source>
</evidence>
<feature type="signal peptide" evidence="2">
    <location>
        <begin position="1"/>
        <end position="19"/>
    </location>
</feature>
<dbReference type="PROSITE" id="PS50090">
    <property type="entry name" value="MYB_LIKE"/>
    <property type="match status" value="1"/>
</dbReference>
<evidence type="ECO:0000313" key="7">
    <source>
        <dbReference type="Proteomes" id="UP001329430"/>
    </source>
</evidence>
<dbReference type="PANTHER" id="PTHR12243">
    <property type="entry name" value="MADF DOMAIN TRANSCRIPTION FACTOR"/>
    <property type="match status" value="1"/>
</dbReference>
<dbReference type="AlphaFoldDB" id="A0AAN7V5J6"/>
<reference evidence="6 7" key="1">
    <citation type="journal article" date="2024" name="Insects">
        <title>An Improved Chromosome-Level Genome Assembly of the Firefly Pyrocoelia pectoralis.</title>
        <authorList>
            <person name="Fu X."/>
            <person name="Meyer-Rochow V.B."/>
            <person name="Ballantyne L."/>
            <person name="Zhu X."/>
        </authorList>
    </citation>
    <scope>NUCLEOTIDE SEQUENCE [LARGE SCALE GENOMIC DNA]</scope>
    <source>
        <strain evidence="6">XCY_ONT2</strain>
    </source>
</reference>
<dbReference type="PROSITE" id="PS51031">
    <property type="entry name" value="BESS"/>
    <property type="match status" value="1"/>
</dbReference>
<evidence type="ECO:0000259" key="5">
    <source>
        <dbReference type="PROSITE" id="PS51031"/>
    </source>
</evidence>
<sequence>MFFLTLFLILLLLNMDGWTVDEVDKLICLIESNSILYDMSLPGYSNRDVKEELWRKVASRIANKNVDQCKAKWQLLRAGYRKRRSVYTPSGSAAKQRKQWAYYKQLSFLEPHLAERETITNINEENLSKSEVDNILPGAYYLQSDGDMIPSPVNSDTQTENCSVHLSEETEELDVTLVEEEPTEPAKNIKKKTNRDSMDKAFEQYLAVKTQKMMNKSTEEKTSNSTKLFLLSLLPDIDNLCDVKKFKFKIKTLELLQELQNQ</sequence>
<keyword evidence="7" id="KW-1185">Reference proteome</keyword>
<name>A0AAN7V5J6_9COLE</name>
<dbReference type="GO" id="GO:0003677">
    <property type="term" value="F:DNA binding"/>
    <property type="evidence" value="ECO:0007669"/>
    <property type="project" value="InterPro"/>
</dbReference>
<dbReference type="InterPro" id="IPR001005">
    <property type="entry name" value="SANT/Myb"/>
</dbReference>
<proteinExistence type="predicted"/>
<feature type="domain" description="Myb-like" evidence="3">
    <location>
        <begin position="18"/>
        <end position="77"/>
    </location>
</feature>
<dbReference type="GO" id="GO:0006357">
    <property type="term" value="P:regulation of transcription by RNA polymerase II"/>
    <property type="evidence" value="ECO:0007669"/>
    <property type="project" value="TreeGrafter"/>
</dbReference>
<feature type="chain" id="PRO_5043047525" description="Transcription factor Adf-1" evidence="2">
    <location>
        <begin position="20"/>
        <end position="262"/>
    </location>
</feature>
<dbReference type="PROSITE" id="PS51029">
    <property type="entry name" value="MADF"/>
    <property type="match status" value="1"/>
</dbReference>
<feature type="domain" description="BESS" evidence="5">
    <location>
        <begin position="223"/>
        <end position="262"/>
    </location>
</feature>
<gene>
    <name evidence="6" type="ORF">RI129_008512</name>
</gene>
<dbReference type="PANTHER" id="PTHR12243:SF60">
    <property type="entry name" value="SI:CH211-15D5.12-RELATED"/>
    <property type="match status" value="1"/>
</dbReference>
<dbReference type="Pfam" id="PF10545">
    <property type="entry name" value="MADF_DNA_bdg"/>
    <property type="match status" value="1"/>
</dbReference>
<keyword evidence="2" id="KW-0732">Signal</keyword>
<dbReference type="InterPro" id="IPR004210">
    <property type="entry name" value="BESS_motif"/>
</dbReference>
<dbReference type="Pfam" id="PF02944">
    <property type="entry name" value="BESS"/>
    <property type="match status" value="1"/>
</dbReference>
<dbReference type="SMART" id="SM00717">
    <property type="entry name" value="SANT"/>
    <property type="match status" value="1"/>
</dbReference>
<dbReference type="GO" id="GO:0005634">
    <property type="term" value="C:nucleus"/>
    <property type="evidence" value="ECO:0007669"/>
    <property type="project" value="UniProtKB-SubCell"/>
</dbReference>
<keyword evidence="1" id="KW-0539">Nucleus</keyword>
<evidence type="ECO:0000256" key="2">
    <source>
        <dbReference type="SAM" id="SignalP"/>
    </source>
</evidence>
<dbReference type="InterPro" id="IPR039353">
    <property type="entry name" value="TF_Adf1"/>
</dbReference>